<feature type="signal peptide" evidence="1">
    <location>
        <begin position="1"/>
        <end position="26"/>
    </location>
</feature>
<accession>A0A2T0BHJ6</accession>
<dbReference type="Proteomes" id="UP000239471">
    <property type="component" value="Unassembled WGS sequence"/>
</dbReference>
<dbReference type="AlphaFoldDB" id="A0A2T0BHJ6"/>
<organism evidence="2 3">
    <name type="scientific">Clostridium vincentii</name>
    <dbReference type="NCBI Taxonomy" id="52704"/>
    <lineage>
        <taxon>Bacteria</taxon>
        <taxon>Bacillati</taxon>
        <taxon>Bacillota</taxon>
        <taxon>Clostridia</taxon>
        <taxon>Eubacteriales</taxon>
        <taxon>Clostridiaceae</taxon>
        <taxon>Clostridium</taxon>
    </lineage>
</organism>
<keyword evidence="1" id="KW-0732">Signal</keyword>
<evidence type="ECO:0000313" key="3">
    <source>
        <dbReference type="Proteomes" id="UP000239471"/>
    </source>
</evidence>
<dbReference type="RefSeq" id="WP_106058943.1">
    <property type="nucleotide sequence ID" value="NZ_PVXQ01000007.1"/>
</dbReference>
<name>A0A2T0BHJ6_9CLOT</name>
<dbReference type="OrthoDB" id="1924904at2"/>
<comment type="caution">
    <text evidence="2">The sequence shown here is derived from an EMBL/GenBank/DDBJ whole genome shotgun (WGS) entry which is preliminary data.</text>
</comment>
<sequence length="105" mass="11784">MRKFTVLLLSLICLSFNMLIATPVAAATVLKEGVYKVDELKFSSDIIYIIENVSTTNSINIFVFDKDEVIQQSIRLQPKSQKYNLLPLQADYKISIIGKGEALIS</sequence>
<reference evidence="2 3" key="1">
    <citation type="submission" date="2018-03" db="EMBL/GenBank/DDBJ databases">
        <title>Genome sequence of Clostridium vincentii DSM 10228.</title>
        <authorList>
            <person name="Poehlein A."/>
            <person name="Daniel R."/>
        </authorList>
    </citation>
    <scope>NUCLEOTIDE SEQUENCE [LARGE SCALE GENOMIC DNA]</scope>
    <source>
        <strain evidence="2 3">DSM 10228</strain>
    </source>
</reference>
<evidence type="ECO:0000313" key="2">
    <source>
        <dbReference type="EMBL" id="PRR83369.1"/>
    </source>
</evidence>
<evidence type="ECO:0000256" key="1">
    <source>
        <dbReference type="SAM" id="SignalP"/>
    </source>
</evidence>
<gene>
    <name evidence="2" type="ORF">CLVI_09160</name>
</gene>
<proteinExistence type="predicted"/>
<dbReference type="EMBL" id="PVXQ01000007">
    <property type="protein sequence ID" value="PRR83369.1"/>
    <property type="molecule type" value="Genomic_DNA"/>
</dbReference>
<protein>
    <submittedName>
        <fullName evidence="2">Uncharacterized protein</fullName>
    </submittedName>
</protein>
<keyword evidence="3" id="KW-1185">Reference proteome</keyword>
<feature type="chain" id="PRO_5015585000" evidence="1">
    <location>
        <begin position="27"/>
        <end position="105"/>
    </location>
</feature>